<dbReference type="GO" id="GO:0005634">
    <property type="term" value="C:nucleus"/>
    <property type="evidence" value="ECO:0007669"/>
    <property type="project" value="TreeGrafter"/>
</dbReference>
<dbReference type="SUPFAM" id="SSF50249">
    <property type="entry name" value="Nucleic acid-binding proteins"/>
    <property type="match status" value="1"/>
</dbReference>
<dbReference type="InterPro" id="IPR006196">
    <property type="entry name" value="RNA-binding_domain_S1_IF1"/>
</dbReference>
<dbReference type="InterPro" id="IPR012340">
    <property type="entry name" value="NA-bd_OB-fold"/>
</dbReference>
<evidence type="ECO:0000313" key="4">
    <source>
        <dbReference type="Proteomes" id="UP001151582"/>
    </source>
</evidence>
<comment type="caution">
    <text evidence="3">The sequence shown here is derived from an EMBL/GenBank/DDBJ whole genome shotgun (WGS) entry which is preliminary data.</text>
</comment>
<dbReference type="InterPro" id="IPR039294">
    <property type="entry name" value="EIF1AD"/>
</dbReference>
<gene>
    <name evidence="3" type="primary">EIF1AD</name>
    <name evidence="3" type="ORF">H4R34_004153</name>
</gene>
<feature type="domain" description="S1-like" evidence="2">
    <location>
        <begin position="88"/>
        <end position="129"/>
    </location>
</feature>
<keyword evidence="4" id="KW-1185">Reference proteome</keyword>
<evidence type="ECO:0000313" key="3">
    <source>
        <dbReference type="EMBL" id="KAJ1975948.1"/>
    </source>
</evidence>
<evidence type="ECO:0000256" key="1">
    <source>
        <dbReference type="SAM" id="MobiDB-lite"/>
    </source>
</evidence>
<proteinExistence type="predicted"/>
<dbReference type="Proteomes" id="UP001151582">
    <property type="component" value="Unassembled WGS sequence"/>
</dbReference>
<dbReference type="Pfam" id="PF01176">
    <property type="entry name" value="eIF-1a"/>
    <property type="match status" value="1"/>
</dbReference>
<name>A0A9W8B0S0_9FUNG</name>
<sequence>MGRHKRTTREVLETLPLPNGTTECVARVLGATGGNLHRVQMTARDAQQIQATVIIAPAEGSATVPSSTAPSLQSSHADPEALQATLFHETLCQLPTRFRNIVFIKRGSYVIVDLSTRTGTKIGGEIIHVLYDSQIHHIKKHKLWPTELDLPITATHQDWQKAQQPNAAANPRSTASLDQASLDCISDESAEDSDDDPLLRNPNRPAYSGASDSNDGSESE</sequence>
<dbReference type="GO" id="GO:0003723">
    <property type="term" value="F:RNA binding"/>
    <property type="evidence" value="ECO:0007669"/>
    <property type="project" value="InterPro"/>
</dbReference>
<dbReference type="EMBL" id="JANBQB010000477">
    <property type="protein sequence ID" value="KAJ1975948.1"/>
    <property type="molecule type" value="Genomic_DNA"/>
</dbReference>
<dbReference type="PANTHER" id="PTHR21641">
    <property type="entry name" value="TRANSLATION INITIATION FACTOR-RELATED"/>
    <property type="match status" value="1"/>
</dbReference>
<dbReference type="GO" id="GO:0003743">
    <property type="term" value="F:translation initiation factor activity"/>
    <property type="evidence" value="ECO:0007669"/>
    <property type="project" value="InterPro"/>
</dbReference>
<feature type="compositionally biased region" description="Acidic residues" evidence="1">
    <location>
        <begin position="185"/>
        <end position="196"/>
    </location>
</feature>
<feature type="region of interest" description="Disordered" evidence="1">
    <location>
        <begin position="159"/>
        <end position="220"/>
    </location>
</feature>
<accession>A0A9W8B0S0</accession>
<reference evidence="3" key="1">
    <citation type="submission" date="2022-07" db="EMBL/GenBank/DDBJ databases">
        <title>Phylogenomic reconstructions and comparative analyses of Kickxellomycotina fungi.</title>
        <authorList>
            <person name="Reynolds N.K."/>
            <person name="Stajich J.E."/>
            <person name="Barry K."/>
            <person name="Grigoriev I.V."/>
            <person name="Crous P."/>
            <person name="Smith M.E."/>
        </authorList>
    </citation>
    <scope>NUCLEOTIDE SEQUENCE</scope>
    <source>
        <strain evidence="3">RSA 567</strain>
    </source>
</reference>
<evidence type="ECO:0000259" key="2">
    <source>
        <dbReference type="Pfam" id="PF01176"/>
    </source>
</evidence>
<dbReference type="OrthoDB" id="1738325at2759"/>
<feature type="compositionally biased region" description="Low complexity" evidence="1">
    <location>
        <begin position="162"/>
        <end position="171"/>
    </location>
</feature>
<dbReference type="AlphaFoldDB" id="A0A9W8B0S0"/>
<dbReference type="Gene3D" id="2.40.50.140">
    <property type="entry name" value="Nucleic acid-binding proteins"/>
    <property type="match status" value="1"/>
</dbReference>
<organism evidence="3 4">
    <name type="scientific">Dimargaris verticillata</name>
    <dbReference type="NCBI Taxonomy" id="2761393"/>
    <lineage>
        <taxon>Eukaryota</taxon>
        <taxon>Fungi</taxon>
        <taxon>Fungi incertae sedis</taxon>
        <taxon>Zoopagomycota</taxon>
        <taxon>Kickxellomycotina</taxon>
        <taxon>Dimargaritomycetes</taxon>
        <taxon>Dimargaritales</taxon>
        <taxon>Dimargaritaceae</taxon>
        <taxon>Dimargaris</taxon>
    </lineage>
</organism>
<dbReference type="PANTHER" id="PTHR21641:SF0">
    <property type="entry name" value="RNA-BINDING PROTEIN EIF1AD-RELATED"/>
    <property type="match status" value="1"/>
</dbReference>
<protein>
    <submittedName>
        <fullName evidence="3">RNA-binding protein eif1ad</fullName>
    </submittedName>
</protein>